<dbReference type="OrthoDB" id="3213425at2"/>
<dbReference type="Proteomes" id="UP000282674">
    <property type="component" value="Unassembled WGS sequence"/>
</dbReference>
<proteinExistence type="predicted"/>
<dbReference type="RefSeq" id="WP_122200123.1">
    <property type="nucleotide sequence ID" value="NZ_RFFG01000218.1"/>
</dbReference>
<organism evidence="1 2">
    <name type="scientific">Actinomadura harenae</name>
    <dbReference type="NCBI Taxonomy" id="2483351"/>
    <lineage>
        <taxon>Bacteria</taxon>
        <taxon>Bacillati</taxon>
        <taxon>Actinomycetota</taxon>
        <taxon>Actinomycetes</taxon>
        <taxon>Streptosporangiales</taxon>
        <taxon>Thermomonosporaceae</taxon>
        <taxon>Actinomadura</taxon>
    </lineage>
</organism>
<keyword evidence="2" id="KW-1185">Reference proteome</keyword>
<evidence type="ECO:0000313" key="1">
    <source>
        <dbReference type="EMBL" id="RMI31108.1"/>
    </source>
</evidence>
<reference evidence="1 2" key="1">
    <citation type="submission" date="2018-10" db="EMBL/GenBank/DDBJ databases">
        <title>Isolation from soil.</title>
        <authorList>
            <person name="Hu J."/>
        </authorList>
    </citation>
    <scope>NUCLEOTIDE SEQUENCE [LARGE SCALE GENOMIC DNA]</scope>
    <source>
        <strain evidence="1 2">NEAU-Ht49</strain>
    </source>
</reference>
<protein>
    <recommendedName>
        <fullName evidence="3">Transcriptional regulator</fullName>
    </recommendedName>
</protein>
<evidence type="ECO:0000313" key="2">
    <source>
        <dbReference type="Proteomes" id="UP000282674"/>
    </source>
</evidence>
<evidence type="ECO:0008006" key="3">
    <source>
        <dbReference type="Google" id="ProtNLM"/>
    </source>
</evidence>
<name>A0A3M2L979_9ACTN</name>
<comment type="caution">
    <text evidence="1">The sequence shown here is derived from an EMBL/GenBank/DDBJ whole genome shotgun (WGS) entry which is preliminary data.</text>
</comment>
<gene>
    <name evidence="1" type="ORF">EBO15_42690</name>
</gene>
<dbReference type="AlphaFoldDB" id="A0A3M2L979"/>
<sequence length="474" mass="51629">MGAKQTLLTEHLDRLKWTPRDLAHAINAWLESRGRISDRIHPTTPYHWIAKGFCPYPPYPQIVAEVLSTKLGRVVSPADIWPARQGLDRHRPASAIAALAASWDVDEVIAKLSELMHEPPEQRVPADGVPLITAALDGMHHSPTRLVGSSAKEIVRPALMSLIARHIADLRLLDDRAGGGTLNLRYVSGELHAVLDLLRNSAPVGDIRERLLLASADLAQLSGWMFWDAGNHGAGQRYLLLAVRAARAAAESSTSEVRRIAKESATNTLGMLAYQSAHNGQAADAIRIARAATEQSADASPGTRARLSGRLATAQAAVGDVHAFRDAADQARALLQNRHGGDDPPFLYYLNADQLAAETGQALVDLARHNPGQARPLLNEAVDLLTPLSSTGLRTEYQRSALLHGCYLVQAHLQLHDLEAAVKTVHQATERLAGVQSVRCHVLLRRLRRAFARRARNPYVADLLPELDDALRTA</sequence>
<accession>A0A3M2L979</accession>
<dbReference type="EMBL" id="RFFG01000218">
    <property type="protein sequence ID" value="RMI31108.1"/>
    <property type="molecule type" value="Genomic_DNA"/>
</dbReference>